<proteinExistence type="predicted"/>
<sequence length="105" mass="12204">MEQLTANYQLPILKSYQDQSKDEVVVHFCEEEESGDDGVSWPPRRPLLQAVTEKATESATDGRNHDGYSDFARERAVGRRRARRRPPTKQNLRVREDKQMRRFGG</sequence>
<dbReference type="Proteomes" id="UP001341840">
    <property type="component" value="Unassembled WGS sequence"/>
</dbReference>
<comment type="caution">
    <text evidence="2">The sequence shown here is derived from an EMBL/GenBank/DDBJ whole genome shotgun (WGS) entry which is preliminary data.</text>
</comment>
<reference evidence="2 3" key="1">
    <citation type="journal article" date="2023" name="Plants (Basel)">
        <title>Bridging the Gap: Combining Genomics and Transcriptomics Approaches to Understand Stylosanthes scabra, an Orphan Legume from the Brazilian Caatinga.</title>
        <authorList>
            <person name="Ferreira-Neto J.R.C."/>
            <person name="da Silva M.D."/>
            <person name="Binneck E."/>
            <person name="de Melo N.F."/>
            <person name="da Silva R.H."/>
            <person name="de Melo A.L.T.M."/>
            <person name="Pandolfi V."/>
            <person name="Bustamante F.O."/>
            <person name="Brasileiro-Vidal A.C."/>
            <person name="Benko-Iseppon A.M."/>
        </authorList>
    </citation>
    <scope>NUCLEOTIDE SEQUENCE [LARGE SCALE GENOMIC DNA]</scope>
    <source>
        <tissue evidence="2">Leaves</tissue>
    </source>
</reference>
<dbReference type="EMBL" id="JASCZI010181516">
    <property type="protein sequence ID" value="MED6184201.1"/>
    <property type="molecule type" value="Genomic_DNA"/>
</dbReference>
<accession>A0ABU6WE56</accession>
<feature type="region of interest" description="Disordered" evidence="1">
    <location>
        <begin position="53"/>
        <end position="105"/>
    </location>
</feature>
<gene>
    <name evidence="2" type="ORF">PIB30_045160</name>
</gene>
<feature type="compositionally biased region" description="Basic residues" evidence="1">
    <location>
        <begin position="78"/>
        <end position="87"/>
    </location>
</feature>
<keyword evidence="3" id="KW-1185">Reference proteome</keyword>
<evidence type="ECO:0000256" key="1">
    <source>
        <dbReference type="SAM" id="MobiDB-lite"/>
    </source>
</evidence>
<name>A0ABU6WE56_9FABA</name>
<feature type="compositionally biased region" description="Basic and acidic residues" evidence="1">
    <location>
        <begin position="93"/>
        <end position="105"/>
    </location>
</feature>
<organism evidence="2 3">
    <name type="scientific">Stylosanthes scabra</name>
    <dbReference type="NCBI Taxonomy" id="79078"/>
    <lineage>
        <taxon>Eukaryota</taxon>
        <taxon>Viridiplantae</taxon>
        <taxon>Streptophyta</taxon>
        <taxon>Embryophyta</taxon>
        <taxon>Tracheophyta</taxon>
        <taxon>Spermatophyta</taxon>
        <taxon>Magnoliopsida</taxon>
        <taxon>eudicotyledons</taxon>
        <taxon>Gunneridae</taxon>
        <taxon>Pentapetalae</taxon>
        <taxon>rosids</taxon>
        <taxon>fabids</taxon>
        <taxon>Fabales</taxon>
        <taxon>Fabaceae</taxon>
        <taxon>Papilionoideae</taxon>
        <taxon>50 kb inversion clade</taxon>
        <taxon>dalbergioids sensu lato</taxon>
        <taxon>Dalbergieae</taxon>
        <taxon>Pterocarpus clade</taxon>
        <taxon>Stylosanthes</taxon>
    </lineage>
</organism>
<evidence type="ECO:0000313" key="3">
    <source>
        <dbReference type="Proteomes" id="UP001341840"/>
    </source>
</evidence>
<feature type="compositionally biased region" description="Basic and acidic residues" evidence="1">
    <location>
        <begin position="54"/>
        <end position="77"/>
    </location>
</feature>
<evidence type="ECO:0000313" key="2">
    <source>
        <dbReference type="EMBL" id="MED6184201.1"/>
    </source>
</evidence>
<protein>
    <submittedName>
        <fullName evidence="2">Uncharacterized protein</fullName>
    </submittedName>
</protein>